<dbReference type="RefSeq" id="WP_373634815.1">
    <property type="nucleotide sequence ID" value="NZ_CP151767.2"/>
</dbReference>
<reference evidence="7" key="1">
    <citation type="submission" date="2024-04" db="EMBL/GenBank/DDBJ databases">
        <title>Phylogenomic analyses of a clade within the roseobacter group suggest taxonomic reassignments of species of the genera Aestuariivita, Citreicella, Loktanella, Nautella, Pelagibaca, Ruegeria, Thalassobius, Thiobacimonas and Tropicibacter, and the proposal o.</title>
        <authorList>
            <person name="Jeon C.O."/>
        </authorList>
    </citation>
    <scope>NUCLEOTIDE SEQUENCE [LARGE SCALE GENOMIC DNA]</scope>
    <source>
        <strain evidence="7">SS1-5</strain>
    </source>
</reference>
<protein>
    <submittedName>
        <fullName evidence="6">TetR/AcrR family transcriptional regulator</fullName>
    </submittedName>
</protein>
<organism evidence="6 7">
    <name type="scientific">Yoonia rhodophyticola</name>
    <dbReference type="NCBI Taxonomy" id="3137370"/>
    <lineage>
        <taxon>Bacteria</taxon>
        <taxon>Pseudomonadati</taxon>
        <taxon>Pseudomonadota</taxon>
        <taxon>Alphaproteobacteria</taxon>
        <taxon>Rhodobacterales</taxon>
        <taxon>Paracoccaceae</taxon>
        <taxon>Yoonia</taxon>
    </lineage>
</organism>
<dbReference type="InterPro" id="IPR023772">
    <property type="entry name" value="DNA-bd_HTH_TetR-type_CS"/>
</dbReference>
<evidence type="ECO:0000313" key="6">
    <source>
        <dbReference type="EMBL" id="XFU26407.1"/>
    </source>
</evidence>
<dbReference type="InterPro" id="IPR036271">
    <property type="entry name" value="Tet_transcr_reg_TetR-rel_C_sf"/>
</dbReference>
<feature type="DNA-binding region" description="H-T-H motif" evidence="4">
    <location>
        <begin position="35"/>
        <end position="54"/>
    </location>
</feature>
<keyword evidence="3" id="KW-0804">Transcription</keyword>
<evidence type="ECO:0000256" key="1">
    <source>
        <dbReference type="ARBA" id="ARBA00023015"/>
    </source>
</evidence>
<dbReference type="EMBL" id="CP151767">
    <property type="protein sequence ID" value="XFU26407.1"/>
    <property type="molecule type" value="Genomic_DNA"/>
</dbReference>
<dbReference type="InterPro" id="IPR009057">
    <property type="entry name" value="Homeodomain-like_sf"/>
</dbReference>
<dbReference type="PROSITE" id="PS50977">
    <property type="entry name" value="HTH_TETR_2"/>
    <property type="match status" value="1"/>
</dbReference>
<accession>A0ABZ3JB54</accession>
<dbReference type="SUPFAM" id="SSF46689">
    <property type="entry name" value="Homeodomain-like"/>
    <property type="match status" value="1"/>
</dbReference>
<dbReference type="Gene3D" id="1.10.10.60">
    <property type="entry name" value="Homeodomain-like"/>
    <property type="match status" value="1"/>
</dbReference>
<dbReference type="Proteomes" id="UP001470809">
    <property type="component" value="Chromosome"/>
</dbReference>
<dbReference type="InterPro" id="IPR001647">
    <property type="entry name" value="HTH_TetR"/>
</dbReference>
<name>A0ABZ3JB54_9RHOB</name>
<proteinExistence type="predicted"/>
<keyword evidence="7" id="KW-1185">Reference proteome</keyword>
<dbReference type="PROSITE" id="PS01081">
    <property type="entry name" value="HTH_TETR_1"/>
    <property type="match status" value="1"/>
</dbReference>
<dbReference type="Pfam" id="PF00440">
    <property type="entry name" value="TetR_N"/>
    <property type="match status" value="1"/>
</dbReference>
<dbReference type="SUPFAM" id="SSF48498">
    <property type="entry name" value="Tetracyclin repressor-like, C-terminal domain"/>
    <property type="match status" value="1"/>
</dbReference>
<evidence type="ECO:0000256" key="4">
    <source>
        <dbReference type="PROSITE-ProRule" id="PRU00335"/>
    </source>
</evidence>
<evidence type="ECO:0000259" key="5">
    <source>
        <dbReference type="PROSITE" id="PS50977"/>
    </source>
</evidence>
<keyword evidence="1" id="KW-0805">Transcription regulation</keyword>
<dbReference type="PANTHER" id="PTHR47506:SF1">
    <property type="entry name" value="HTH-TYPE TRANSCRIPTIONAL REGULATOR YJDC"/>
    <property type="match status" value="1"/>
</dbReference>
<feature type="domain" description="HTH tetR-type" evidence="5">
    <location>
        <begin position="12"/>
        <end position="72"/>
    </location>
</feature>
<evidence type="ECO:0000313" key="7">
    <source>
        <dbReference type="Proteomes" id="UP001470809"/>
    </source>
</evidence>
<evidence type="ECO:0000256" key="2">
    <source>
        <dbReference type="ARBA" id="ARBA00023125"/>
    </source>
</evidence>
<gene>
    <name evidence="6" type="ORF">AABB31_23180</name>
</gene>
<keyword evidence="2 4" id="KW-0238">DNA-binding</keyword>
<evidence type="ECO:0000256" key="3">
    <source>
        <dbReference type="ARBA" id="ARBA00023163"/>
    </source>
</evidence>
<dbReference type="PANTHER" id="PTHR47506">
    <property type="entry name" value="TRANSCRIPTIONAL REGULATORY PROTEIN"/>
    <property type="match status" value="1"/>
</dbReference>
<reference evidence="6 7" key="2">
    <citation type="submission" date="2024-08" db="EMBL/GenBank/DDBJ databases">
        <title>Phylogenomic analyses of a clade within the roseobacter group suggest taxonomic reassignments of species of the genera Aestuariivita, Citreicella, Loktanella, Nautella, Pelagibaca, Ruegeria, Thalassobius, Thiobacimonas and Tropicibacter, and the proposal o.</title>
        <authorList>
            <person name="Jeon C.O."/>
        </authorList>
    </citation>
    <scope>NUCLEOTIDE SEQUENCE [LARGE SCALE GENOMIC DNA]</scope>
    <source>
        <strain evidence="6 7">SS1-5</strain>
    </source>
</reference>
<dbReference type="Gene3D" id="1.10.357.10">
    <property type="entry name" value="Tetracycline Repressor, domain 2"/>
    <property type="match status" value="1"/>
</dbReference>
<sequence length="207" mass="22179">MNVTKKAGRPKKFDRDEALLKAIGVFWKQGYEGASMKLLTDGMGINSPSLYAAFGDKHALYLEAIDRYAQNDACAPLVALETEPDIKKAVRAFFEAAIDYSTHHESGAKGCFLASCVATSAGHIEGTAELLRDAIEATDTGIAARFDIEKARGTLPPDFPSSDQAKLLFDLRQGLVFRARAGFGEDALRADIGKAVNAVLAPAIAQT</sequence>